<protein>
    <submittedName>
        <fullName evidence="1">6439_t:CDS:1</fullName>
    </submittedName>
</protein>
<keyword evidence="2" id="KW-1185">Reference proteome</keyword>
<dbReference type="EMBL" id="CAJVQA010016244">
    <property type="protein sequence ID" value="CAG8741903.1"/>
    <property type="molecule type" value="Genomic_DNA"/>
</dbReference>
<evidence type="ECO:0000313" key="1">
    <source>
        <dbReference type="EMBL" id="CAG8741903.1"/>
    </source>
</evidence>
<dbReference type="Proteomes" id="UP000789759">
    <property type="component" value="Unassembled WGS sequence"/>
</dbReference>
<gene>
    <name evidence="1" type="ORF">CPELLU_LOCUS14140</name>
</gene>
<evidence type="ECO:0000313" key="2">
    <source>
        <dbReference type="Proteomes" id="UP000789759"/>
    </source>
</evidence>
<dbReference type="AlphaFoldDB" id="A0A9N9IL71"/>
<organism evidence="1 2">
    <name type="scientific">Cetraspora pellucida</name>
    <dbReference type="NCBI Taxonomy" id="1433469"/>
    <lineage>
        <taxon>Eukaryota</taxon>
        <taxon>Fungi</taxon>
        <taxon>Fungi incertae sedis</taxon>
        <taxon>Mucoromycota</taxon>
        <taxon>Glomeromycotina</taxon>
        <taxon>Glomeromycetes</taxon>
        <taxon>Diversisporales</taxon>
        <taxon>Gigasporaceae</taxon>
        <taxon>Cetraspora</taxon>
    </lineage>
</organism>
<name>A0A9N9IL71_9GLOM</name>
<sequence length="111" mass="13106">MINENIHKIEKEIIENIPAFLVETDEEDNENQSNNNSNSDKFYNIDENLKDKIDYIIKFNENYNSSLNKILYKEVEEKYQFEKDGKVDVLEVINIGKYSLFEDDGTDIICN</sequence>
<reference evidence="1" key="1">
    <citation type="submission" date="2021-06" db="EMBL/GenBank/DDBJ databases">
        <authorList>
            <person name="Kallberg Y."/>
            <person name="Tangrot J."/>
            <person name="Rosling A."/>
        </authorList>
    </citation>
    <scope>NUCLEOTIDE SEQUENCE</scope>
    <source>
        <strain evidence="1">FL966</strain>
    </source>
</reference>
<proteinExistence type="predicted"/>
<comment type="caution">
    <text evidence="1">The sequence shown here is derived from an EMBL/GenBank/DDBJ whole genome shotgun (WGS) entry which is preliminary data.</text>
</comment>
<accession>A0A9N9IL71</accession>